<feature type="transmembrane region" description="Helical" evidence="8">
    <location>
        <begin position="12"/>
        <end position="34"/>
    </location>
</feature>
<reference evidence="10 11" key="1">
    <citation type="submission" date="2016-01" db="EMBL/GenBank/DDBJ databases">
        <title>High potential of lignocellulose degradation of a new Verrucomicrobia species.</title>
        <authorList>
            <person name="Wang Y."/>
            <person name="Shi Y."/>
            <person name="Qiu Z."/>
            <person name="Liu S."/>
            <person name="Yang H."/>
        </authorList>
    </citation>
    <scope>NUCLEOTIDE SEQUENCE [LARGE SCALE GENOMIC DNA]</scope>
    <source>
        <strain evidence="10 11">TSB47</strain>
    </source>
</reference>
<accession>A0A178IK71</accession>
<dbReference type="Gene3D" id="6.20.330.10">
    <property type="match status" value="1"/>
</dbReference>
<keyword evidence="6 8" id="KW-0472">Membrane</keyword>
<keyword evidence="8" id="KW-1133">Transmembrane helix</keyword>
<comment type="subcellular location">
    <subcellularLocation>
        <location evidence="1">Membrane</location>
    </subcellularLocation>
</comment>
<proteinExistence type="inferred from homology"/>
<dbReference type="NCBIfam" id="TIGR00706">
    <property type="entry name" value="SppA_dom"/>
    <property type="match status" value="1"/>
</dbReference>
<dbReference type="GO" id="GO:0006465">
    <property type="term" value="P:signal peptide processing"/>
    <property type="evidence" value="ECO:0007669"/>
    <property type="project" value="InterPro"/>
</dbReference>
<dbReference type="InterPro" id="IPR047272">
    <property type="entry name" value="S49_SppA_C"/>
</dbReference>
<sequence>MKNFFTSLLGSLVALVIFSLGAMLCSFLLIVVIASLGGGGKKKITVEKGSYLVLDMSVNITDAPPHIDRNIIAGALAGGGGAPPVLQLREATRALRSAASDRRIAGVFLHGRFAPADYGTGYAALKEIREALQAVKAAQKPVIAFLDSASVREMYLASLADEIVLDPYGELLMPGLASEPAFFAGAFEKFGVGVQVTRVGKYKSAIEPYTRTDMSPESREQMQKLLGDIWDELRGGVAAARGLTTADVQKIVDTEGLIRPESALDAGLVTRLAYRDEIIDEMKIRTGRAAGENEPFLQIALADYVTTVPVSAGPSPAPVKTGTAKTGGSRVAVVYAEGVIVDGHGAPNEIGGERFAREIRRLRQDEDIAAIVLRVNSPGGSASASEHIQRELRVAAHTKPVIVSMGTYAASGGYWISAYGNRIFAGPGTITGSIGVFGVQFDIQRLSNNLGVTYDSVKTGKFADAITITRPKTEEELAVVQRMVDWIYDEFVGKVADARGIARERVHEIAQGRVWSGAEALRLGLVDEIGGLDDAIAYAAGKAGLKSGYKVTEYPRKKEFAEVLAELFQDIAPNADARTSVTDGAVDQAIARLKAELSAINQFNDPKGIYARLPLELMVR</sequence>
<dbReference type="InterPro" id="IPR004634">
    <property type="entry name" value="Pept_S49_pIV"/>
</dbReference>
<evidence type="ECO:0000256" key="6">
    <source>
        <dbReference type="ARBA" id="ARBA00023136"/>
    </source>
</evidence>
<dbReference type="Gene3D" id="3.90.226.10">
    <property type="entry name" value="2-enoyl-CoA Hydratase, Chain A, domain 1"/>
    <property type="match status" value="4"/>
</dbReference>
<comment type="similarity">
    <text evidence="2">Belongs to the peptidase S49 family.</text>
</comment>
<dbReference type="AlphaFoldDB" id="A0A178IK71"/>
<dbReference type="GO" id="GO:0016020">
    <property type="term" value="C:membrane"/>
    <property type="evidence" value="ECO:0007669"/>
    <property type="project" value="UniProtKB-SubCell"/>
</dbReference>
<dbReference type="Pfam" id="PF01343">
    <property type="entry name" value="Peptidase_S49"/>
    <property type="match status" value="2"/>
</dbReference>
<evidence type="ECO:0000256" key="5">
    <source>
        <dbReference type="ARBA" id="ARBA00022825"/>
    </source>
</evidence>
<evidence type="ECO:0000256" key="3">
    <source>
        <dbReference type="ARBA" id="ARBA00022670"/>
    </source>
</evidence>
<dbReference type="InterPro" id="IPR047217">
    <property type="entry name" value="S49_SppA_67K_type_N"/>
</dbReference>
<dbReference type="RefSeq" id="WP_068768450.1">
    <property type="nucleotide sequence ID" value="NZ_CP109796.1"/>
</dbReference>
<evidence type="ECO:0000313" key="11">
    <source>
        <dbReference type="Proteomes" id="UP000078486"/>
    </source>
</evidence>
<evidence type="ECO:0000256" key="8">
    <source>
        <dbReference type="SAM" id="Phobius"/>
    </source>
</evidence>
<keyword evidence="4" id="KW-0378">Hydrolase</keyword>
<feature type="active site" description="Nucleophile" evidence="7">
    <location>
        <position position="411"/>
    </location>
</feature>
<dbReference type="CDD" id="cd07018">
    <property type="entry name" value="S49_SppA_67K_type"/>
    <property type="match status" value="1"/>
</dbReference>
<evidence type="ECO:0000313" key="10">
    <source>
        <dbReference type="EMBL" id="OAM90264.1"/>
    </source>
</evidence>
<keyword evidence="5" id="KW-0720">Serine protease</keyword>
<keyword evidence="8" id="KW-0812">Transmembrane</keyword>
<keyword evidence="11" id="KW-1185">Reference proteome</keyword>
<dbReference type="STRING" id="1184151.AW736_01115"/>
<dbReference type="NCBIfam" id="TIGR00705">
    <property type="entry name" value="SppA_67K"/>
    <property type="match status" value="1"/>
</dbReference>
<evidence type="ECO:0000256" key="1">
    <source>
        <dbReference type="ARBA" id="ARBA00004370"/>
    </source>
</evidence>
<evidence type="ECO:0000256" key="7">
    <source>
        <dbReference type="PIRSR" id="PIRSR001217-1"/>
    </source>
</evidence>
<organism evidence="10 11">
    <name type="scientific">Termitidicoccus mucosus</name>
    <dbReference type="NCBI Taxonomy" id="1184151"/>
    <lineage>
        <taxon>Bacteria</taxon>
        <taxon>Pseudomonadati</taxon>
        <taxon>Verrucomicrobiota</taxon>
        <taxon>Opitutia</taxon>
        <taxon>Opitutales</taxon>
        <taxon>Opitutaceae</taxon>
        <taxon>Termitidicoccus</taxon>
    </lineage>
</organism>
<feature type="domain" description="Peptidase S49" evidence="9">
    <location>
        <begin position="397"/>
        <end position="545"/>
    </location>
</feature>
<dbReference type="Proteomes" id="UP000078486">
    <property type="component" value="Unassembled WGS sequence"/>
</dbReference>
<dbReference type="OrthoDB" id="9764363at2"/>
<dbReference type="CDD" id="cd07023">
    <property type="entry name" value="S49_Sppa_N_C"/>
    <property type="match status" value="1"/>
</dbReference>
<dbReference type="SUPFAM" id="SSF52096">
    <property type="entry name" value="ClpP/crotonase"/>
    <property type="match status" value="2"/>
</dbReference>
<dbReference type="PANTHER" id="PTHR33209">
    <property type="entry name" value="PROTEASE 4"/>
    <property type="match status" value="1"/>
</dbReference>
<feature type="domain" description="Peptidase S49" evidence="9">
    <location>
        <begin position="136"/>
        <end position="284"/>
    </location>
</feature>
<dbReference type="EMBL" id="LRRQ01000063">
    <property type="protein sequence ID" value="OAM90264.1"/>
    <property type="molecule type" value="Genomic_DNA"/>
</dbReference>
<evidence type="ECO:0000256" key="4">
    <source>
        <dbReference type="ARBA" id="ARBA00022801"/>
    </source>
</evidence>
<dbReference type="InterPro" id="IPR029045">
    <property type="entry name" value="ClpP/crotonase-like_dom_sf"/>
</dbReference>
<evidence type="ECO:0000256" key="2">
    <source>
        <dbReference type="ARBA" id="ARBA00008683"/>
    </source>
</evidence>
<dbReference type="InterPro" id="IPR004635">
    <property type="entry name" value="Pept_S49_SppA"/>
</dbReference>
<name>A0A178IK71_9BACT</name>
<feature type="active site" description="Proton donor/acceptor" evidence="7">
    <location>
        <position position="203"/>
    </location>
</feature>
<protein>
    <submittedName>
        <fullName evidence="10">Signal peptide peptidase SppA</fullName>
    </submittedName>
</protein>
<dbReference type="GO" id="GO:0008236">
    <property type="term" value="F:serine-type peptidase activity"/>
    <property type="evidence" value="ECO:0007669"/>
    <property type="project" value="UniProtKB-KW"/>
</dbReference>
<dbReference type="PANTHER" id="PTHR33209:SF1">
    <property type="entry name" value="PEPTIDASE S49 DOMAIN-CONTAINING PROTEIN"/>
    <property type="match status" value="1"/>
</dbReference>
<dbReference type="PIRSF" id="PIRSF001217">
    <property type="entry name" value="Protease_4_SppA"/>
    <property type="match status" value="1"/>
</dbReference>
<comment type="caution">
    <text evidence="10">The sequence shown here is derived from an EMBL/GenBank/DDBJ whole genome shotgun (WGS) entry which is preliminary data.</text>
</comment>
<dbReference type="InterPro" id="IPR002142">
    <property type="entry name" value="Peptidase_S49"/>
</dbReference>
<evidence type="ECO:0000259" key="9">
    <source>
        <dbReference type="Pfam" id="PF01343"/>
    </source>
</evidence>
<keyword evidence="3" id="KW-0645">Protease</keyword>
<gene>
    <name evidence="10" type="ORF">AW736_01115</name>
</gene>